<dbReference type="SUPFAM" id="SSF51197">
    <property type="entry name" value="Clavaminate synthase-like"/>
    <property type="match status" value="1"/>
</dbReference>
<feature type="region of interest" description="Disordered" evidence="1">
    <location>
        <begin position="1"/>
        <end position="26"/>
    </location>
</feature>
<comment type="caution">
    <text evidence="2">The sequence shown here is derived from an EMBL/GenBank/DDBJ whole genome shotgun (WGS) entry which is preliminary data.</text>
</comment>
<feature type="compositionally biased region" description="Polar residues" evidence="1">
    <location>
        <begin position="13"/>
        <end position="22"/>
    </location>
</feature>
<dbReference type="InterPro" id="IPR027443">
    <property type="entry name" value="IPNS-like_sf"/>
</dbReference>
<dbReference type="Proteomes" id="UP000541444">
    <property type="component" value="Unassembled WGS sequence"/>
</dbReference>
<dbReference type="EMBL" id="JACGCM010000854">
    <property type="protein sequence ID" value="KAF6165343.1"/>
    <property type="molecule type" value="Genomic_DNA"/>
</dbReference>
<proteinExistence type="predicted"/>
<dbReference type="AlphaFoldDB" id="A0A7J7NE44"/>
<evidence type="ECO:0000313" key="2">
    <source>
        <dbReference type="EMBL" id="KAF6165343.1"/>
    </source>
</evidence>
<evidence type="ECO:0000256" key="1">
    <source>
        <dbReference type="SAM" id="MobiDB-lite"/>
    </source>
</evidence>
<dbReference type="Gene3D" id="2.60.120.330">
    <property type="entry name" value="B-lactam Antibiotic, Isopenicillin N Synthase, Chain"/>
    <property type="match status" value="1"/>
</dbReference>
<evidence type="ECO:0008006" key="4">
    <source>
        <dbReference type="Google" id="ProtNLM"/>
    </source>
</evidence>
<evidence type="ECO:0000313" key="3">
    <source>
        <dbReference type="Proteomes" id="UP000541444"/>
    </source>
</evidence>
<keyword evidence="3" id="KW-1185">Reference proteome</keyword>
<dbReference type="OrthoDB" id="288590at2759"/>
<sequence length="75" mass="8417">MGSESALRLPTVDFSSGDQFQPGTPEWESTKVQVRKALEEYGCFEVSYGEFPREIHEDMFGALSSCSISLLRPRV</sequence>
<organism evidence="2 3">
    <name type="scientific">Kingdonia uniflora</name>
    <dbReference type="NCBI Taxonomy" id="39325"/>
    <lineage>
        <taxon>Eukaryota</taxon>
        <taxon>Viridiplantae</taxon>
        <taxon>Streptophyta</taxon>
        <taxon>Embryophyta</taxon>
        <taxon>Tracheophyta</taxon>
        <taxon>Spermatophyta</taxon>
        <taxon>Magnoliopsida</taxon>
        <taxon>Ranunculales</taxon>
        <taxon>Circaeasteraceae</taxon>
        <taxon>Kingdonia</taxon>
    </lineage>
</organism>
<gene>
    <name evidence="2" type="ORF">GIB67_018787</name>
</gene>
<name>A0A7J7NE44_9MAGN</name>
<accession>A0A7J7NE44</accession>
<reference evidence="2 3" key="1">
    <citation type="journal article" date="2020" name="IScience">
        <title>Genome Sequencing of the Endangered Kingdonia uniflora (Circaeasteraceae, Ranunculales) Reveals Potential Mechanisms of Evolutionary Specialization.</title>
        <authorList>
            <person name="Sun Y."/>
            <person name="Deng T."/>
            <person name="Zhang A."/>
            <person name="Moore M.J."/>
            <person name="Landis J.B."/>
            <person name="Lin N."/>
            <person name="Zhang H."/>
            <person name="Zhang X."/>
            <person name="Huang J."/>
            <person name="Zhang X."/>
            <person name="Sun H."/>
            <person name="Wang H."/>
        </authorList>
    </citation>
    <scope>NUCLEOTIDE SEQUENCE [LARGE SCALE GENOMIC DNA]</scope>
    <source>
        <strain evidence="2">TB1705</strain>
        <tissue evidence="2">Leaf</tissue>
    </source>
</reference>
<protein>
    <recommendedName>
        <fullName evidence="4">2-oxoglutarate-dependent dioxygenase</fullName>
    </recommendedName>
</protein>